<dbReference type="AlphaFoldDB" id="A0A1I7YQU5"/>
<keyword evidence="1" id="KW-1185">Reference proteome</keyword>
<accession>A0A1I7YQU5</accession>
<protein>
    <submittedName>
        <fullName evidence="2">Uncharacterized protein</fullName>
    </submittedName>
</protein>
<proteinExistence type="predicted"/>
<dbReference type="Proteomes" id="UP000095287">
    <property type="component" value="Unplaced"/>
</dbReference>
<evidence type="ECO:0000313" key="1">
    <source>
        <dbReference type="Proteomes" id="UP000095287"/>
    </source>
</evidence>
<organism evidence="1 2">
    <name type="scientific">Steinernema glaseri</name>
    <dbReference type="NCBI Taxonomy" id="37863"/>
    <lineage>
        <taxon>Eukaryota</taxon>
        <taxon>Metazoa</taxon>
        <taxon>Ecdysozoa</taxon>
        <taxon>Nematoda</taxon>
        <taxon>Chromadorea</taxon>
        <taxon>Rhabditida</taxon>
        <taxon>Tylenchina</taxon>
        <taxon>Panagrolaimomorpha</taxon>
        <taxon>Strongyloidoidea</taxon>
        <taxon>Steinernematidae</taxon>
        <taxon>Steinernema</taxon>
    </lineage>
</organism>
<name>A0A1I7YQU5_9BILA</name>
<evidence type="ECO:0000313" key="2">
    <source>
        <dbReference type="WBParaSite" id="L893_g1889.t1"/>
    </source>
</evidence>
<sequence length="197" mass="23012">MTESSWTIAASPRHCRRNAGNHYTFSCTKQSIFEKKRVYLRLRLFRPIAFNVQTIVLVVKGRVAVGERRRRDLYFRRHLRSIVYKATPSTAEFIIRSGYFTIDTFSLPSRPNHESRLLKSLVSDGNQNYDSYQEGAPKSPAKPHEKFLALTNYFFTSYSCKTFNPWEPLYIHGYWGIIEKVPNVWEEPKPESKKPVG</sequence>
<reference evidence="2" key="1">
    <citation type="submission" date="2016-11" db="UniProtKB">
        <authorList>
            <consortium name="WormBaseParasite"/>
        </authorList>
    </citation>
    <scope>IDENTIFICATION</scope>
</reference>
<dbReference type="WBParaSite" id="L893_g1889.t1">
    <property type="protein sequence ID" value="L893_g1889.t1"/>
    <property type="gene ID" value="L893_g1889"/>
</dbReference>